<evidence type="ECO:0000313" key="2">
    <source>
        <dbReference type="EMBL" id="PRR81370.1"/>
    </source>
</evidence>
<comment type="caution">
    <text evidence="2">The sequence shown here is derived from an EMBL/GenBank/DDBJ whole genome shotgun (WGS) entry which is preliminary data.</text>
</comment>
<keyword evidence="1" id="KW-1133">Transmembrane helix</keyword>
<evidence type="ECO:0000256" key="1">
    <source>
        <dbReference type="SAM" id="Phobius"/>
    </source>
</evidence>
<proteinExistence type="predicted"/>
<organism evidence="2 3">
    <name type="scientific">Clostridium luticellarii</name>
    <dbReference type="NCBI Taxonomy" id="1691940"/>
    <lineage>
        <taxon>Bacteria</taxon>
        <taxon>Bacillati</taxon>
        <taxon>Bacillota</taxon>
        <taxon>Clostridia</taxon>
        <taxon>Eubacteriales</taxon>
        <taxon>Clostridiaceae</taxon>
        <taxon>Clostridium</taxon>
    </lineage>
</organism>
<sequence length="40" mass="4560">MKEQLSPIELRNRHVKTAIITFFIMLILAVSATIFLISSI</sequence>
<name>A0A2T0BBU5_9CLOT</name>
<evidence type="ECO:0000313" key="3">
    <source>
        <dbReference type="Proteomes" id="UP000237798"/>
    </source>
</evidence>
<dbReference type="EMBL" id="PVXP01000071">
    <property type="protein sequence ID" value="PRR81370.1"/>
    <property type="molecule type" value="Genomic_DNA"/>
</dbReference>
<keyword evidence="1" id="KW-0812">Transmembrane</keyword>
<accession>A0A2T0BBU5</accession>
<protein>
    <submittedName>
        <fullName evidence="2">Uncharacterized protein</fullName>
    </submittedName>
</protein>
<dbReference type="AlphaFoldDB" id="A0A2T0BBU5"/>
<keyword evidence="3" id="KW-1185">Reference proteome</keyword>
<feature type="transmembrane region" description="Helical" evidence="1">
    <location>
        <begin position="20"/>
        <end position="38"/>
    </location>
</feature>
<keyword evidence="1" id="KW-0472">Membrane</keyword>
<gene>
    <name evidence="2" type="ORF">CLLU_31480</name>
</gene>
<dbReference type="Proteomes" id="UP000237798">
    <property type="component" value="Unassembled WGS sequence"/>
</dbReference>
<reference evidence="2 3" key="1">
    <citation type="submission" date="2018-03" db="EMBL/GenBank/DDBJ databases">
        <title>Genome sequence of Clostridium luticellarii DSM 29923.</title>
        <authorList>
            <person name="Poehlein A."/>
            <person name="Daniel R."/>
        </authorList>
    </citation>
    <scope>NUCLEOTIDE SEQUENCE [LARGE SCALE GENOMIC DNA]</scope>
    <source>
        <strain evidence="2 3">DSM 29923</strain>
    </source>
</reference>